<evidence type="ECO:0000313" key="2">
    <source>
        <dbReference type="Proteomes" id="UP000182429"/>
    </source>
</evidence>
<accession>A0A1H2T9E8</accession>
<sequence length="54" mass="6021">MKRITTKELLASSFLELSEKKSINKITIANIAENCELTQPTLSHHMYSSKGGNI</sequence>
<dbReference type="STRING" id="1630.SAMN05216514_1325"/>
<dbReference type="AlphaFoldDB" id="A0A1H2T9E8"/>
<name>A0A1H2T9E8_9FIRM</name>
<dbReference type="InterPro" id="IPR009057">
    <property type="entry name" value="Homeodomain-like_sf"/>
</dbReference>
<organism evidence="1 2">
    <name type="scientific">Kandleria vitulina</name>
    <dbReference type="NCBI Taxonomy" id="1630"/>
    <lineage>
        <taxon>Bacteria</taxon>
        <taxon>Bacillati</taxon>
        <taxon>Bacillota</taxon>
        <taxon>Erysipelotrichia</taxon>
        <taxon>Erysipelotrichales</taxon>
        <taxon>Coprobacillaceae</taxon>
        <taxon>Kandleria</taxon>
    </lineage>
</organism>
<evidence type="ECO:0000313" key="1">
    <source>
        <dbReference type="EMBL" id="SDW39889.1"/>
    </source>
</evidence>
<protein>
    <recommendedName>
        <fullName evidence="3">Transcriptional regulator, TetR family</fullName>
    </recommendedName>
</protein>
<dbReference type="Gene3D" id="1.10.357.10">
    <property type="entry name" value="Tetracycline Repressor, domain 2"/>
    <property type="match status" value="1"/>
</dbReference>
<gene>
    <name evidence="1" type="ORF">SAMN04487759_11262</name>
</gene>
<reference evidence="1 2" key="1">
    <citation type="submission" date="2016-10" db="EMBL/GenBank/DDBJ databases">
        <authorList>
            <person name="de Groot N.N."/>
        </authorList>
    </citation>
    <scope>NUCLEOTIDE SEQUENCE [LARGE SCALE GENOMIC DNA]</scope>
    <source>
        <strain evidence="1 2">S3b</strain>
    </source>
</reference>
<evidence type="ECO:0008006" key="3">
    <source>
        <dbReference type="Google" id="ProtNLM"/>
    </source>
</evidence>
<proteinExistence type="predicted"/>
<dbReference type="EMBL" id="FNNF01000012">
    <property type="protein sequence ID" value="SDW39889.1"/>
    <property type="molecule type" value="Genomic_DNA"/>
</dbReference>
<dbReference type="Proteomes" id="UP000182429">
    <property type="component" value="Unassembled WGS sequence"/>
</dbReference>
<dbReference type="SUPFAM" id="SSF46689">
    <property type="entry name" value="Homeodomain-like"/>
    <property type="match status" value="1"/>
</dbReference>